<sequence length="56" mass="6692">MLKRMVKAIHKTSHFLIKYAGNIWLLRRKTLPLPRFRAIAVKEELLDMLRCNDQTI</sequence>
<reference evidence="1 2" key="2">
    <citation type="submission" date="2008-08" db="EMBL/GenBank/DDBJ databases">
        <authorList>
            <person name="Fulton L."/>
            <person name="Clifton S."/>
            <person name="Fulton B."/>
            <person name="Xu J."/>
            <person name="Minx P."/>
            <person name="Pepin K.H."/>
            <person name="Johnson M."/>
            <person name="Thiruvilangam P."/>
            <person name="Bhonagiri V."/>
            <person name="Nash W.E."/>
            <person name="Mardis E.R."/>
            <person name="Wilson R.K."/>
        </authorList>
    </citation>
    <scope>NUCLEOTIDE SEQUENCE [LARGE SCALE GENOMIC DNA]</scope>
    <source>
        <strain evidence="2">DSM 17135 / JCM 12973 / M2</strain>
    </source>
</reference>
<name>B5CZW7_PHOPM</name>
<dbReference type="EMBL" id="ABQC02000020">
    <property type="protein sequence ID" value="EDY95180.1"/>
    <property type="molecule type" value="Genomic_DNA"/>
</dbReference>
<dbReference type="HOGENOM" id="CLU_3004620_0_0_10"/>
<evidence type="ECO:0000313" key="2">
    <source>
        <dbReference type="Proteomes" id="UP000003452"/>
    </source>
</evidence>
<protein>
    <submittedName>
        <fullName evidence="1">Uncharacterized protein</fullName>
    </submittedName>
</protein>
<proteinExistence type="predicted"/>
<accession>B5CZW7</accession>
<dbReference type="AlphaFoldDB" id="B5CZW7"/>
<comment type="caution">
    <text evidence="1">The sequence shown here is derived from an EMBL/GenBank/DDBJ whole genome shotgun (WGS) entry which is preliminary data.</text>
</comment>
<gene>
    <name evidence="1" type="ORF">BACPLE_02285</name>
</gene>
<reference evidence="1 2" key="1">
    <citation type="submission" date="2008-08" db="EMBL/GenBank/DDBJ databases">
        <title>Draft genome sequence of Bacteroides plebeius (DSM 17135).</title>
        <authorList>
            <person name="Sudarsanam P."/>
            <person name="Ley R."/>
            <person name="Guruge J."/>
            <person name="Turnbaugh P.J."/>
            <person name="Mahowald M."/>
            <person name="Liep D."/>
            <person name="Gordon J."/>
        </authorList>
    </citation>
    <scope>NUCLEOTIDE SEQUENCE [LARGE SCALE GENOMIC DNA]</scope>
    <source>
        <strain evidence="2">DSM 17135 / JCM 12973 / M2</strain>
    </source>
</reference>
<dbReference type="Proteomes" id="UP000003452">
    <property type="component" value="Unassembled WGS sequence"/>
</dbReference>
<organism evidence="1 2">
    <name type="scientific">Phocaeicola plebeius (strain DSM 17135 / JCM 12973 / CCUG 54634 / M2)</name>
    <name type="common">Bacteroides plebeius</name>
    <dbReference type="NCBI Taxonomy" id="484018"/>
    <lineage>
        <taxon>Bacteria</taxon>
        <taxon>Pseudomonadati</taxon>
        <taxon>Bacteroidota</taxon>
        <taxon>Bacteroidia</taxon>
        <taxon>Bacteroidales</taxon>
        <taxon>Bacteroidaceae</taxon>
        <taxon>Phocaeicola</taxon>
    </lineage>
</organism>
<evidence type="ECO:0000313" key="1">
    <source>
        <dbReference type="EMBL" id="EDY95180.1"/>
    </source>
</evidence>